<organism evidence="1 2">
    <name type="scientific">Iris pallida</name>
    <name type="common">Sweet iris</name>
    <dbReference type="NCBI Taxonomy" id="29817"/>
    <lineage>
        <taxon>Eukaryota</taxon>
        <taxon>Viridiplantae</taxon>
        <taxon>Streptophyta</taxon>
        <taxon>Embryophyta</taxon>
        <taxon>Tracheophyta</taxon>
        <taxon>Spermatophyta</taxon>
        <taxon>Magnoliopsida</taxon>
        <taxon>Liliopsida</taxon>
        <taxon>Asparagales</taxon>
        <taxon>Iridaceae</taxon>
        <taxon>Iridoideae</taxon>
        <taxon>Irideae</taxon>
        <taxon>Iris</taxon>
    </lineage>
</organism>
<accession>A0AAX6E5H6</accession>
<dbReference type="EMBL" id="JANAVB010039820">
    <property type="protein sequence ID" value="KAJ6799215.1"/>
    <property type="molecule type" value="Genomic_DNA"/>
</dbReference>
<reference evidence="1" key="1">
    <citation type="journal article" date="2023" name="GigaByte">
        <title>Genome assembly of the bearded iris, Iris pallida Lam.</title>
        <authorList>
            <person name="Bruccoleri R.E."/>
            <person name="Oakeley E.J."/>
            <person name="Faust A.M.E."/>
            <person name="Altorfer M."/>
            <person name="Dessus-Babus S."/>
            <person name="Burckhardt D."/>
            <person name="Oertli M."/>
            <person name="Naumann U."/>
            <person name="Petersen F."/>
            <person name="Wong J."/>
        </authorList>
    </citation>
    <scope>NUCLEOTIDE SEQUENCE</scope>
    <source>
        <strain evidence="1">GSM-AAB239-AS_SAM_17_03QT</strain>
    </source>
</reference>
<protein>
    <submittedName>
        <fullName evidence="1">Uncharacterized protein</fullName>
    </submittedName>
</protein>
<dbReference type="Proteomes" id="UP001140949">
    <property type="component" value="Unassembled WGS sequence"/>
</dbReference>
<reference evidence="1" key="2">
    <citation type="submission" date="2023-04" db="EMBL/GenBank/DDBJ databases">
        <authorList>
            <person name="Bruccoleri R.E."/>
            <person name="Oakeley E.J."/>
            <person name="Faust A.-M."/>
            <person name="Dessus-Babus S."/>
            <person name="Altorfer M."/>
            <person name="Burckhardt D."/>
            <person name="Oertli M."/>
            <person name="Naumann U."/>
            <person name="Petersen F."/>
            <person name="Wong J."/>
        </authorList>
    </citation>
    <scope>NUCLEOTIDE SEQUENCE</scope>
    <source>
        <strain evidence="1">GSM-AAB239-AS_SAM_17_03QT</strain>
        <tissue evidence="1">Leaf</tissue>
    </source>
</reference>
<keyword evidence="2" id="KW-1185">Reference proteome</keyword>
<name>A0AAX6E5H6_IRIPA</name>
<evidence type="ECO:0000313" key="2">
    <source>
        <dbReference type="Proteomes" id="UP001140949"/>
    </source>
</evidence>
<comment type="caution">
    <text evidence="1">The sequence shown here is derived from an EMBL/GenBank/DDBJ whole genome shotgun (WGS) entry which is preliminary data.</text>
</comment>
<sequence>MSSSLVSRFLGLHLHSSSDISFLGSGRGEFVGSLCQVVRVQPFMCIPACVRVRPGIRVWQAECTSCCSDSRNCSMKC</sequence>
<gene>
    <name evidence="1" type="ORF">M6B38_208110</name>
</gene>
<evidence type="ECO:0000313" key="1">
    <source>
        <dbReference type="EMBL" id="KAJ6799215.1"/>
    </source>
</evidence>
<dbReference type="AlphaFoldDB" id="A0AAX6E5H6"/>
<proteinExistence type="predicted"/>